<accession>A0A0V1DK65</accession>
<keyword evidence="1" id="KW-0812">Transmembrane</keyword>
<evidence type="ECO:0000313" key="3">
    <source>
        <dbReference type="Proteomes" id="UP000054632"/>
    </source>
</evidence>
<evidence type="ECO:0000256" key="1">
    <source>
        <dbReference type="SAM" id="Phobius"/>
    </source>
</evidence>
<keyword evidence="1" id="KW-1133">Transmembrane helix</keyword>
<gene>
    <name evidence="2" type="ORF">T4A_11037</name>
</gene>
<comment type="caution">
    <text evidence="2">The sequence shown here is derived from an EMBL/GenBank/DDBJ whole genome shotgun (WGS) entry which is preliminary data.</text>
</comment>
<sequence length="60" mass="6813">MWLEGGGGQIYGAIKFKSWESRMLKFFMWHIVGIMIVNGYASGYAACQLNLTFHLHSFAP</sequence>
<feature type="transmembrane region" description="Helical" evidence="1">
    <location>
        <begin position="26"/>
        <end position="47"/>
    </location>
</feature>
<name>A0A0V1DK65_TRIPS</name>
<dbReference type="AlphaFoldDB" id="A0A0V1DK65"/>
<dbReference type="EMBL" id="JYDR01002795">
    <property type="protein sequence ID" value="KRY62009.1"/>
    <property type="molecule type" value="Genomic_DNA"/>
</dbReference>
<proteinExistence type="predicted"/>
<organism evidence="2 3">
    <name type="scientific">Trichinella pseudospiralis</name>
    <name type="common">Parasitic roundworm</name>
    <dbReference type="NCBI Taxonomy" id="6337"/>
    <lineage>
        <taxon>Eukaryota</taxon>
        <taxon>Metazoa</taxon>
        <taxon>Ecdysozoa</taxon>
        <taxon>Nematoda</taxon>
        <taxon>Enoplea</taxon>
        <taxon>Dorylaimia</taxon>
        <taxon>Trichinellida</taxon>
        <taxon>Trichinellidae</taxon>
        <taxon>Trichinella</taxon>
    </lineage>
</organism>
<reference evidence="2 3" key="1">
    <citation type="submission" date="2015-01" db="EMBL/GenBank/DDBJ databases">
        <title>Evolution of Trichinella species and genotypes.</title>
        <authorList>
            <person name="Korhonen P.K."/>
            <person name="Edoardo P."/>
            <person name="Giuseppe L.R."/>
            <person name="Gasser R.B."/>
        </authorList>
    </citation>
    <scope>NUCLEOTIDE SEQUENCE [LARGE SCALE GENOMIC DNA]</scope>
    <source>
        <strain evidence="2">ISS13</strain>
    </source>
</reference>
<dbReference type="Proteomes" id="UP000054632">
    <property type="component" value="Unassembled WGS sequence"/>
</dbReference>
<protein>
    <submittedName>
        <fullName evidence="2">Uncharacterized protein</fullName>
    </submittedName>
</protein>
<evidence type="ECO:0000313" key="2">
    <source>
        <dbReference type="EMBL" id="KRY62009.1"/>
    </source>
</evidence>
<keyword evidence="1" id="KW-0472">Membrane</keyword>